<dbReference type="InterPro" id="IPR036359">
    <property type="entry name" value="Thiol_cytolysin_sf"/>
</dbReference>
<organism evidence="2 3">
    <name type="scientific">Bacteroides oleiciplenus</name>
    <dbReference type="NCBI Taxonomy" id="626931"/>
    <lineage>
        <taxon>Bacteria</taxon>
        <taxon>Pseudomonadati</taxon>
        <taxon>Bacteroidota</taxon>
        <taxon>Bacteroidia</taxon>
        <taxon>Bacteroidales</taxon>
        <taxon>Bacteroidaceae</taxon>
        <taxon>Bacteroides</taxon>
    </lineage>
</organism>
<dbReference type="Gene3D" id="3.40.30.40">
    <property type="entry name" value="Perfringolysin"/>
    <property type="match status" value="1"/>
</dbReference>
<dbReference type="EMBL" id="QSUL01000004">
    <property type="protein sequence ID" value="RGN37216.1"/>
    <property type="molecule type" value="Genomic_DNA"/>
</dbReference>
<sequence length="336" mass="37843">MSFTKKHKLGCVFLSLLLILFCSSCSKEKEAPLNPDPTTGRFENAPFKWDFVHPATTEDNMFIGDRNISVNNLYVVTPPAFYIGAAYTEKEFKSSFRSEIAAYKKPIDVIFTFTKPFTGTLEKGSGSSEYRKLLVESLDSQAYKEYIENKHSPFEVKLVEIYSSTDLNKAFPNNDGILGKNLTKAMSNGSKISDVKSKLAGELSSINFTAYMDYPANGFFQDKDNDMRQDNPVYVRSISYGKAAFFVIESKYPYKEVADAVLSKLSLSNVENTEEILKNSTITLFTVADSQQSAEVYRSFIDLDAFLNTPFTEFSYGYPIFCQGAYAKNNAPFRED</sequence>
<comment type="caution">
    <text evidence="2">The sequence shown here is derived from an EMBL/GenBank/DDBJ whole genome shotgun (WGS) entry which is preliminary data.</text>
</comment>
<name>A0A3E5BI23_9BACE</name>
<proteinExistence type="predicted"/>
<evidence type="ECO:0000256" key="1">
    <source>
        <dbReference type="SAM" id="SignalP"/>
    </source>
</evidence>
<protein>
    <submittedName>
        <fullName evidence="2">Uncharacterized protein</fullName>
    </submittedName>
</protein>
<dbReference type="GO" id="GO:0015485">
    <property type="term" value="F:cholesterol binding"/>
    <property type="evidence" value="ECO:0007669"/>
    <property type="project" value="InterPro"/>
</dbReference>
<dbReference type="SUPFAM" id="SSF56978">
    <property type="entry name" value="Perfringolysin"/>
    <property type="match status" value="1"/>
</dbReference>
<gene>
    <name evidence="2" type="ORF">DXB65_06835</name>
</gene>
<evidence type="ECO:0000313" key="2">
    <source>
        <dbReference type="EMBL" id="RGN37216.1"/>
    </source>
</evidence>
<dbReference type="RefSeq" id="WP_117723740.1">
    <property type="nucleotide sequence ID" value="NZ_QSUL01000004.1"/>
</dbReference>
<keyword evidence="1" id="KW-0732">Signal</keyword>
<accession>A0A3E5BI23</accession>
<evidence type="ECO:0000313" key="3">
    <source>
        <dbReference type="Proteomes" id="UP000260983"/>
    </source>
</evidence>
<feature type="chain" id="PRO_5017580927" evidence="1">
    <location>
        <begin position="27"/>
        <end position="336"/>
    </location>
</feature>
<feature type="signal peptide" evidence="1">
    <location>
        <begin position="1"/>
        <end position="26"/>
    </location>
</feature>
<reference evidence="2 3" key="1">
    <citation type="submission" date="2018-08" db="EMBL/GenBank/DDBJ databases">
        <title>A genome reference for cultivated species of the human gut microbiota.</title>
        <authorList>
            <person name="Zou Y."/>
            <person name="Xue W."/>
            <person name="Luo G."/>
        </authorList>
    </citation>
    <scope>NUCLEOTIDE SEQUENCE [LARGE SCALE GENOMIC DNA]</scope>
    <source>
        <strain evidence="2 3">OM05-15BH</strain>
    </source>
</reference>
<dbReference type="AlphaFoldDB" id="A0A3E5BI23"/>
<dbReference type="Proteomes" id="UP000260983">
    <property type="component" value="Unassembled WGS sequence"/>
</dbReference>